<dbReference type="GO" id="GO:0016342">
    <property type="term" value="C:catenin complex"/>
    <property type="evidence" value="ECO:0007669"/>
    <property type="project" value="TreeGrafter"/>
</dbReference>
<dbReference type="GO" id="GO:0008013">
    <property type="term" value="F:beta-catenin binding"/>
    <property type="evidence" value="ECO:0007669"/>
    <property type="project" value="TreeGrafter"/>
</dbReference>
<dbReference type="GO" id="GO:0098609">
    <property type="term" value="P:cell-cell adhesion"/>
    <property type="evidence" value="ECO:0007669"/>
    <property type="project" value="TreeGrafter"/>
</dbReference>
<dbReference type="OrthoDB" id="29742at2759"/>
<proteinExistence type="inferred from homology"/>
<name>A0A8T3DGL1_9TELE</name>
<keyword evidence="6" id="KW-1185">Reference proteome</keyword>
<reference evidence="5" key="1">
    <citation type="submission" date="2021-01" db="EMBL/GenBank/DDBJ databases">
        <authorList>
            <person name="Zahm M."/>
            <person name="Roques C."/>
            <person name="Cabau C."/>
            <person name="Klopp C."/>
            <person name="Donnadieu C."/>
            <person name="Jouanno E."/>
            <person name="Lampietro C."/>
            <person name="Louis A."/>
            <person name="Herpin A."/>
            <person name="Echchiki A."/>
            <person name="Berthelot C."/>
            <person name="Parey E."/>
            <person name="Roest-Crollius H."/>
            <person name="Braasch I."/>
            <person name="Postlethwait J."/>
            <person name="Bobe J."/>
            <person name="Montfort J."/>
            <person name="Bouchez O."/>
            <person name="Begum T."/>
            <person name="Mejri S."/>
            <person name="Adams A."/>
            <person name="Chen W.-J."/>
            <person name="Guiguen Y."/>
        </authorList>
    </citation>
    <scope>NUCLEOTIDE SEQUENCE</scope>
    <source>
        <tissue evidence="5">Blood</tissue>
    </source>
</reference>
<evidence type="ECO:0000313" key="6">
    <source>
        <dbReference type="Proteomes" id="UP000829720"/>
    </source>
</evidence>
<evidence type="ECO:0000256" key="1">
    <source>
        <dbReference type="ARBA" id="ARBA00004496"/>
    </source>
</evidence>
<dbReference type="GO" id="GO:0005737">
    <property type="term" value="C:cytoplasm"/>
    <property type="evidence" value="ECO:0007669"/>
    <property type="project" value="UniProtKB-SubCell"/>
</dbReference>
<dbReference type="SUPFAM" id="SSF47220">
    <property type="entry name" value="alpha-catenin/vinculin-like"/>
    <property type="match status" value="1"/>
</dbReference>
<dbReference type="InterPro" id="IPR006077">
    <property type="entry name" value="Vinculin/catenin"/>
</dbReference>
<dbReference type="GO" id="GO:0005912">
    <property type="term" value="C:adherens junction"/>
    <property type="evidence" value="ECO:0007669"/>
    <property type="project" value="TreeGrafter"/>
</dbReference>
<evidence type="ECO:0008006" key="7">
    <source>
        <dbReference type="Google" id="ProtNLM"/>
    </source>
</evidence>
<comment type="subcellular location">
    <subcellularLocation>
        <location evidence="1">Cytoplasm</location>
    </subcellularLocation>
</comment>
<comment type="caution">
    <text evidence="5">The sequence shown here is derived from an EMBL/GenBank/DDBJ whole genome shotgun (WGS) entry which is preliminary data.</text>
</comment>
<evidence type="ECO:0000256" key="3">
    <source>
        <dbReference type="ARBA" id="ARBA00022490"/>
    </source>
</evidence>
<dbReference type="AlphaFoldDB" id="A0A8T3DGL1"/>
<evidence type="ECO:0000256" key="4">
    <source>
        <dbReference type="SAM" id="MobiDB-lite"/>
    </source>
</evidence>
<evidence type="ECO:0000256" key="2">
    <source>
        <dbReference type="ARBA" id="ARBA00008376"/>
    </source>
</evidence>
<dbReference type="PANTHER" id="PTHR18914:SF30">
    <property type="entry name" value="VINCULIN_ALPHA-CATENIN FAMILY MEMBER 1"/>
    <property type="match status" value="1"/>
</dbReference>
<dbReference type="Pfam" id="PF01044">
    <property type="entry name" value="Vinculin"/>
    <property type="match status" value="1"/>
</dbReference>
<sequence length="254" mass="28454">MVCQQANHPLSRKFSELDNQSHPVPKQELRMVGSGLAIIRAEPSLTYTSLFLKREMDKWDAQNNRIVQVTKDMAEKIYYMAQYLRRKGPIQSKEMFVASAKDVVSSCQTVTQFVRVIADHSLNEHSREDLCLILEKILTTTNQLTIISSVNALTPGSKSSDEILVKNAQNLLQIILQGVRAAETACIKGLRQPEPNSDGAEAAALCFQWKKNLQIHRAQQISNPETDDLGLRKTSLHPVAPSLAPSIKMQETFK</sequence>
<evidence type="ECO:0000313" key="5">
    <source>
        <dbReference type="EMBL" id="KAI1894557.1"/>
    </source>
</evidence>
<dbReference type="InterPro" id="IPR036723">
    <property type="entry name" value="Alpha-catenin/vinculin-like_sf"/>
</dbReference>
<dbReference type="Proteomes" id="UP000829720">
    <property type="component" value="Unassembled WGS sequence"/>
</dbReference>
<gene>
    <name evidence="5" type="ORF">AGOR_G00117010</name>
</gene>
<dbReference type="Gene3D" id="1.20.120.230">
    <property type="entry name" value="Alpha-catenin/vinculin-like"/>
    <property type="match status" value="1"/>
</dbReference>
<dbReference type="GO" id="GO:0016477">
    <property type="term" value="P:cell migration"/>
    <property type="evidence" value="ECO:0007669"/>
    <property type="project" value="TreeGrafter"/>
</dbReference>
<protein>
    <recommendedName>
        <fullName evidence="7">Vinculin</fullName>
    </recommendedName>
</protein>
<feature type="region of interest" description="Disordered" evidence="4">
    <location>
        <begin position="1"/>
        <end position="20"/>
    </location>
</feature>
<accession>A0A8T3DGL1</accession>
<organism evidence="5 6">
    <name type="scientific">Albula goreensis</name>
    <dbReference type="NCBI Taxonomy" id="1534307"/>
    <lineage>
        <taxon>Eukaryota</taxon>
        <taxon>Metazoa</taxon>
        <taxon>Chordata</taxon>
        <taxon>Craniata</taxon>
        <taxon>Vertebrata</taxon>
        <taxon>Euteleostomi</taxon>
        <taxon>Actinopterygii</taxon>
        <taxon>Neopterygii</taxon>
        <taxon>Teleostei</taxon>
        <taxon>Albuliformes</taxon>
        <taxon>Albulidae</taxon>
        <taxon>Albula</taxon>
    </lineage>
</organism>
<dbReference type="GO" id="GO:0051015">
    <property type="term" value="F:actin filament binding"/>
    <property type="evidence" value="ECO:0007669"/>
    <property type="project" value="InterPro"/>
</dbReference>
<dbReference type="EMBL" id="JAERUA010000010">
    <property type="protein sequence ID" value="KAI1894557.1"/>
    <property type="molecule type" value="Genomic_DNA"/>
</dbReference>
<dbReference type="PANTHER" id="PTHR18914">
    <property type="entry name" value="ALPHA CATENIN"/>
    <property type="match status" value="1"/>
</dbReference>
<comment type="similarity">
    <text evidence="2">Belongs to the vinculin/alpha-catenin family.</text>
</comment>
<keyword evidence="3" id="KW-0963">Cytoplasm</keyword>